<evidence type="ECO:0000313" key="2">
    <source>
        <dbReference type="EMBL" id="RCN42899.1"/>
    </source>
</evidence>
<sequence>MFIHTISFASVLFSLFCKQLVPSCSRKCPKHHVKFDEKKFEREFRMRVMSKLLKNEDKKISDEIIDVDELPDARQLPPLPTDDDYDEVRRYSAYPLLSLIQFHPMLA</sequence>
<keyword evidence="1" id="KW-0732">Signal</keyword>
<evidence type="ECO:0000313" key="3">
    <source>
        <dbReference type="Proteomes" id="UP000252519"/>
    </source>
</evidence>
<evidence type="ECO:0000256" key="1">
    <source>
        <dbReference type="SAM" id="SignalP"/>
    </source>
</evidence>
<feature type="signal peptide" evidence="1">
    <location>
        <begin position="1"/>
        <end position="19"/>
    </location>
</feature>
<feature type="chain" id="PRO_5016719370" evidence="1">
    <location>
        <begin position="20"/>
        <end position="107"/>
    </location>
</feature>
<name>A0A368GI33_ANCCA</name>
<reference evidence="2 3" key="1">
    <citation type="submission" date="2014-10" db="EMBL/GenBank/DDBJ databases">
        <title>Draft genome of the hookworm Ancylostoma caninum.</title>
        <authorList>
            <person name="Mitreva M."/>
        </authorList>
    </citation>
    <scope>NUCLEOTIDE SEQUENCE [LARGE SCALE GENOMIC DNA]</scope>
    <source>
        <strain evidence="2 3">Baltimore</strain>
    </source>
</reference>
<accession>A0A368GI33</accession>
<keyword evidence="3" id="KW-1185">Reference proteome</keyword>
<dbReference type="Proteomes" id="UP000252519">
    <property type="component" value="Unassembled WGS sequence"/>
</dbReference>
<comment type="caution">
    <text evidence="2">The sequence shown here is derived from an EMBL/GenBank/DDBJ whole genome shotgun (WGS) entry which is preliminary data.</text>
</comment>
<protein>
    <submittedName>
        <fullName evidence="2">Uncharacterized protein</fullName>
    </submittedName>
</protein>
<organism evidence="2 3">
    <name type="scientific">Ancylostoma caninum</name>
    <name type="common">Dog hookworm</name>
    <dbReference type="NCBI Taxonomy" id="29170"/>
    <lineage>
        <taxon>Eukaryota</taxon>
        <taxon>Metazoa</taxon>
        <taxon>Ecdysozoa</taxon>
        <taxon>Nematoda</taxon>
        <taxon>Chromadorea</taxon>
        <taxon>Rhabditida</taxon>
        <taxon>Rhabditina</taxon>
        <taxon>Rhabditomorpha</taxon>
        <taxon>Strongyloidea</taxon>
        <taxon>Ancylostomatidae</taxon>
        <taxon>Ancylostomatinae</taxon>
        <taxon>Ancylostoma</taxon>
    </lineage>
</organism>
<dbReference type="AlphaFoldDB" id="A0A368GI33"/>
<dbReference type="EMBL" id="JOJR01000175">
    <property type="protein sequence ID" value="RCN42899.1"/>
    <property type="molecule type" value="Genomic_DNA"/>
</dbReference>
<gene>
    <name evidence="2" type="ORF">ANCCAN_11123</name>
</gene>
<proteinExistence type="predicted"/>
<dbReference type="OrthoDB" id="5874383at2759"/>